<dbReference type="EMBL" id="CP015136">
    <property type="protein sequence ID" value="AMY12656.1"/>
    <property type="molecule type" value="Genomic_DNA"/>
</dbReference>
<keyword evidence="2" id="KW-0812">Transmembrane</keyword>
<keyword evidence="4" id="KW-1185">Reference proteome</keyword>
<keyword evidence="2" id="KW-0472">Membrane</keyword>
<protein>
    <submittedName>
        <fullName evidence="3">Uncharacterized protein</fullName>
    </submittedName>
</protein>
<reference evidence="4" key="2">
    <citation type="submission" date="2016-04" db="EMBL/GenBank/DDBJ databases">
        <title>First Complete Genome Sequence of a Subdivision 6 Acidobacterium.</title>
        <authorList>
            <person name="Huang S."/>
            <person name="Vieira S."/>
            <person name="Bunk B."/>
            <person name="Riedel T."/>
            <person name="Sproeer C."/>
            <person name="Overmann J."/>
        </authorList>
    </citation>
    <scope>NUCLEOTIDE SEQUENCE [LARGE SCALE GENOMIC DNA]</scope>
    <source>
        <strain evidence="4">DSM 100886 HEG_-6_39</strain>
    </source>
</reference>
<name>A0A143PWM1_LUTPR</name>
<dbReference type="KEGG" id="abac:LuPra_05937"/>
<feature type="compositionally biased region" description="Polar residues" evidence="1">
    <location>
        <begin position="176"/>
        <end position="188"/>
    </location>
</feature>
<keyword evidence="2" id="KW-1133">Transmembrane helix</keyword>
<reference evidence="3 4" key="1">
    <citation type="journal article" date="2016" name="Genome Announc.">
        <title>First Complete Genome Sequence of a Subdivision 6 Acidobacterium Strain.</title>
        <authorList>
            <person name="Huang S."/>
            <person name="Vieira S."/>
            <person name="Bunk B."/>
            <person name="Riedel T."/>
            <person name="Sproer C."/>
            <person name="Overmann J."/>
        </authorList>
    </citation>
    <scope>NUCLEOTIDE SEQUENCE [LARGE SCALE GENOMIC DNA]</scope>
    <source>
        <strain evidence="4">DSM 100886 HEG_-6_39</strain>
    </source>
</reference>
<dbReference type="STRING" id="1855912.LuPra_05937"/>
<evidence type="ECO:0000256" key="1">
    <source>
        <dbReference type="SAM" id="MobiDB-lite"/>
    </source>
</evidence>
<feature type="transmembrane region" description="Helical" evidence="2">
    <location>
        <begin position="149"/>
        <end position="167"/>
    </location>
</feature>
<feature type="transmembrane region" description="Helical" evidence="2">
    <location>
        <begin position="86"/>
        <end position="108"/>
    </location>
</feature>
<accession>A0A143PWM1</accession>
<feature type="transmembrane region" description="Helical" evidence="2">
    <location>
        <begin position="15"/>
        <end position="35"/>
    </location>
</feature>
<dbReference type="RefSeq" id="WP_110174094.1">
    <property type="nucleotide sequence ID" value="NZ_CP015136.1"/>
</dbReference>
<feature type="transmembrane region" description="Helical" evidence="2">
    <location>
        <begin position="47"/>
        <end position="65"/>
    </location>
</feature>
<gene>
    <name evidence="3" type="ORF">LuPra_05937</name>
</gene>
<dbReference type="AlphaFoldDB" id="A0A143PWM1"/>
<evidence type="ECO:0000256" key="2">
    <source>
        <dbReference type="SAM" id="Phobius"/>
    </source>
</evidence>
<proteinExistence type="predicted"/>
<sequence length="365" mass="38848">MPVAQWVAHVLRATFWLAVNLAIVTGLFLLSAHLGTQPGEDERNVSLFVRGLASFWLYIAAWSWLVRGVFKRPAPPAQKGKPTGAAVAKGSLGCLANLLPVPFVFVFVGRLADWAWAGISENDPGHPARHATDILQNGLLYALNHVESWIPWAVGLIVIFSAARAFMKASGRSRRTTGPSVQGANQATLEKLRQKRSKPARTSRPASGGREILAQAGIPSAQTVGAAHSGAHGQQAPPFRPGSAREDRVLGALRFSSTDGGWWAHREDGGFAVHMAGGSDGPDAHALDLARQAVQRSFEVLLRASEAARPIAQSRGVGLPRFTIAAVRVGAGSAPDVSLHLRCDGDAAHEYVVRSADKLQTFKAG</sequence>
<dbReference type="Proteomes" id="UP000076079">
    <property type="component" value="Chromosome"/>
</dbReference>
<feature type="compositionally biased region" description="Low complexity" evidence="1">
    <location>
        <begin position="225"/>
        <end position="236"/>
    </location>
</feature>
<evidence type="ECO:0000313" key="4">
    <source>
        <dbReference type="Proteomes" id="UP000076079"/>
    </source>
</evidence>
<feature type="region of interest" description="Disordered" evidence="1">
    <location>
        <begin position="171"/>
        <end position="244"/>
    </location>
</feature>
<organism evidence="3 4">
    <name type="scientific">Luteitalea pratensis</name>
    <dbReference type="NCBI Taxonomy" id="1855912"/>
    <lineage>
        <taxon>Bacteria</taxon>
        <taxon>Pseudomonadati</taxon>
        <taxon>Acidobacteriota</taxon>
        <taxon>Vicinamibacteria</taxon>
        <taxon>Vicinamibacterales</taxon>
        <taxon>Vicinamibacteraceae</taxon>
        <taxon>Luteitalea</taxon>
    </lineage>
</organism>
<evidence type="ECO:0000313" key="3">
    <source>
        <dbReference type="EMBL" id="AMY12656.1"/>
    </source>
</evidence>